<organism evidence="2 3">
    <name type="scientific">Branchiibius cervicis</name>
    <dbReference type="NCBI Taxonomy" id="908252"/>
    <lineage>
        <taxon>Bacteria</taxon>
        <taxon>Bacillati</taxon>
        <taxon>Actinomycetota</taxon>
        <taxon>Actinomycetes</taxon>
        <taxon>Micrococcales</taxon>
        <taxon>Dermacoccaceae</taxon>
        <taxon>Branchiibius</taxon>
    </lineage>
</organism>
<evidence type="ECO:0000259" key="1">
    <source>
        <dbReference type="Pfam" id="PF00293"/>
    </source>
</evidence>
<name>A0ABW2AX35_9MICO</name>
<evidence type="ECO:0000313" key="2">
    <source>
        <dbReference type="EMBL" id="MFC6715573.1"/>
    </source>
</evidence>
<dbReference type="InterPro" id="IPR015797">
    <property type="entry name" value="NUDIX_hydrolase-like_dom_sf"/>
</dbReference>
<sequence>MSVVAITDDDDVLLVEMDRYTVGRSLEVVAGGTDGQDALVAAQRELLEETGVVARTWQPIGEFNSLNGVCRAWTTVFLATDLTSPPEELSDHQLTEGISAVLRVPWAAVMRLIGDGTITDSESQSSLMLAAVALRRVG</sequence>
<evidence type="ECO:0000313" key="3">
    <source>
        <dbReference type="Proteomes" id="UP001596356"/>
    </source>
</evidence>
<protein>
    <submittedName>
        <fullName evidence="2">NUDIX domain-containing protein</fullName>
    </submittedName>
</protein>
<dbReference type="Proteomes" id="UP001596356">
    <property type="component" value="Unassembled WGS sequence"/>
</dbReference>
<accession>A0ABW2AX35</accession>
<dbReference type="InterPro" id="IPR000086">
    <property type="entry name" value="NUDIX_hydrolase_dom"/>
</dbReference>
<comment type="caution">
    <text evidence="2">The sequence shown here is derived from an EMBL/GenBank/DDBJ whole genome shotgun (WGS) entry which is preliminary data.</text>
</comment>
<dbReference type="Gene3D" id="3.90.79.10">
    <property type="entry name" value="Nucleoside Triphosphate Pyrophosphohydrolase"/>
    <property type="match status" value="1"/>
</dbReference>
<feature type="domain" description="Nudix hydrolase" evidence="1">
    <location>
        <begin position="3"/>
        <end position="101"/>
    </location>
</feature>
<dbReference type="Pfam" id="PF00293">
    <property type="entry name" value="NUDIX"/>
    <property type="match status" value="1"/>
</dbReference>
<dbReference type="EMBL" id="JBHSWJ010000002">
    <property type="protein sequence ID" value="MFC6715573.1"/>
    <property type="molecule type" value="Genomic_DNA"/>
</dbReference>
<dbReference type="RefSeq" id="WP_377824793.1">
    <property type="nucleotide sequence ID" value="NZ_JBHSWJ010000002.1"/>
</dbReference>
<proteinExistence type="predicted"/>
<keyword evidence="3" id="KW-1185">Reference proteome</keyword>
<dbReference type="SUPFAM" id="SSF55811">
    <property type="entry name" value="Nudix"/>
    <property type="match status" value="1"/>
</dbReference>
<gene>
    <name evidence="2" type="ORF">ACFQBT_17815</name>
</gene>
<reference evidence="3" key="1">
    <citation type="journal article" date="2019" name="Int. J. Syst. Evol. Microbiol.">
        <title>The Global Catalogue of Microorganisms (GCM) 10K type strain sequencing project: providing services to taxonomists for standard genome sequencing and annotation.</title>
        <authorList>
            <consortium name="The Broad Institute Genomics Platform"/>
            <consortium name="The Broad Institute Genome Sequencing Center for Infectious Disease"/>
            <person name="Wu L."/>
            <person name="Ma J."/>
        </authorList>
    </citation>
    <scope>NUCLEOTIDE SEQUENCE [LARGE SCALE GENOMIC DNA]</scope>
    <source>
        <strain evidence="3">NBRC 106593</strain>
    </source>
</reference>